<evidence type="ECO:0000256" key="8">
    <source>
        <dbReference type="ARBA" id="ARBA00037904"/>
    </source>
</evidence>
<dbReference type="GO" id="GO:0016787">
    <property type="term" value="F:hydrolase activity"/>
    <property type="evidence" value="ECO:0007669"/>
    <property type="project" value="UniProtKB-KW"/>
</dbReference>
<dbReference type="RefSeq" id="WP_223282880.1">
    <property type="nucleotide sequence ID" value="NZ_BNDS01000042.1"/>
</dbReference>
<keyword evidence="6 11" id="KW-0472">Membrane</keyword>
<evidence type="ECO:0000256" key="3">
    <source>
        <dbReference type="ARBA" id="ARBA00022676"/>
    </source>
</evidence>
<organism evidence="13 14">
    <name type="scientific">Neobacillus kokaensis</name>
    <dbReference type="NCBI Taxonomy" id="2759023"/>
    <lineage>
        <taxon>Bacteria</taxon>
        <taxon>Bacillati</taxon>
        <taxon>Bacillota</taxon>
        <taxon>Bacilli</taxon>
        <taxon>Bacillales</taxon>
        <taxon>Bacillaceae</taxon>
        <taxon>Neobacillus</taxon>
    </lineage>
</organism>
<dbReference type="EMBL" id="BNDS01000042">
    <property type="protein sequence ID" value="GHI01422.1"/>
    <property type="molecule type" value="Genomic_DNA"/>
</dbReference>
<keyword evidence="2" id="KW-1003">Cell membrane</keyword>
<dbReference type="PANTHER" id="PTHR43646:SF2">
    <property type="entry name" value="GLYCOSYLTRANSFERASE 2-LIKE DOMAIN-CONTAINING PROTEIN"/>
    <property type="match status" value="1"/>
</dbReference>
<keyword evidence="4" id="KW-0808">Transferase</keyword>
<comment type="pathway">
    <text evidence="8">Carotenoid biosynthesis; staphyloxanthin biosynthesis; staphyloxanthin from farnesyl diphosphate: step 4/5.</text>
</comment>
<accession>A0ABQ3NC02</accession>
<evidence type="ECO:0000256" key="10">
    <source>
        <dbReference type="ARBA" id="ARBA00040345"/>
    </source>
</evidence>
<evidence type="ECO:0000256" key="2">
    <source>
        <dbReference type="ARBA" id="ARBA00022475"/>
    </source>
</evidence>
<feature type="transmembrane region" description="Helical" evidence="11">
    <location>
        <begin position="281"/>
        <end position="302"/>
    </location>
</feature>
<name>A0ABQ3NC02_9BACI</name>
<comment type="subcellular location">
    <subcellularLocation>
        <location evidence="1">Cell membrane</location>
    </subcellularLocation>
</comment>
<keyword evidence="14" id="KW-1185">Reference proteome</keyword>
<dbReference type="Pfam" id="PF00535">
    <property type="entry name" value="Glycos_transf_2"/>
    <property type="match status" value="1"/>
</dbReference>
<comment type="similarity">
    <text evidence="9">Belongs to the glycosyltransferase 2 family. CrtQ subfamily.</text>
</comment>
<dbReference type="InterPro" id="IPR001173">
    <property type="entry name" value="Glyco_trans_2-like"/>
</dbReference>
<feature type="transmembrane region" description="Helical" evidence="11">
    <location>
        <begin position="333"/>
        <end position="354"/>
    </location>
</feature>
<gene>
    <name evidence="13" type="ORF">AM1BK_49640</name>
</gene>
<reference evidence="13 14" key="1">
    <citation type="journal article" date="2022" name="Int. J. Syst. Evol. Microbiol.">
        <title>Neobacillus kokaensis sp. nov., isolated from soil.</title>
        <authorList>
            <person name="Yuki K."/>
            <person name="Matsubara H."/>
            <person name="Yamaguchi S."/>
        </authorList>
    </citation>
    <scope>NUCLEOTIDE SEQUENCE [LARGE SCALE GENOMIC DNA]</scope>
    <source>
        <strain evidence="13 14">LOB 377</strain>
    </source>
</reference>
<feature type="transmembrane region" description="Helical" evidence="11">
    <location>
        <begin position="6"/>
        <end position="27"/>
    </location>
</feature>
<proteinExistence type="inferred from homology"/>
<feature type="transmembrane region" description="Helical" evidence="11">
    <location>
        <begin position="309"/>
        <end position="327"/>
    </location>
</feature>
<evidence type="ECO:0000256" key="7">
    <source>
        <dbReference type="ARBA" id="ARBA00037281"/>
    </source>
</evidence>
<dbReference type="InterPro" id="IPR029044">
    <property type="entry name" value="Nucleotide-diphossugar_trans"/>
</dbReference>
<comment type="caution">
    <text evidence="13">The sequence shown here is derived from an EMBL/GenBank/DDBJ whole genome shotgun (WGS) entry which is preliminary data.</text>
</comment>
<dbReference type="CDD" id="cd00761">
    <property type="entry name" value="Glyco_tranf_GTA_type"/>
    <property type="match status" value="1"/>
</dbReference>
<keyword evidence="11" id="KW-1133">Transmembrane helix</keyword>
<feature type="domain" description="Glycosyltransferase 2-like" evidence="12">
    <location>
        <begin position="46"/>
        <end position="215"/>
    </location>
</feature>
<evidence type="ECO:0000256" key="11">
    <source>
        <dbReference type="SAM" id="Phobius"/>
    </source>
</evidence>
<sequence>MEIILTVLFAIGIVVWLVFLVDALLGLQNLEPLEREEELEPGPLLSVIVAARNEEKQIKASVLSQLKQTYQNVEWILVDDRSTDQTGTIMNELAELDARISVIHIENLPKGWLGKNHALYTGALKASGKWLLFTDADVEYQPKSFAKALHYFERQRLDHLTAAPNLHAKRFWLKTFIAFFLFGFSYYKRPWMANNPKSKIGTGIGAFNLVRKSAYTAFGTHEKIKMRPDDDLQLGMKLKRAGFRQRIVTALPLIEVEWYGSLKEAFTGLEKNTFAGLNYRISMVFFAIVGVFVTNVLPFIAVFSGNKTIALLSLGNIALSGIHYYLIIKRMTVFSPAMFLVLPITALLFIYSIIRASCLTFKRGGIVWRGTTYRLSELREKDKA</sequence>
<evidence type="ECO:0000313" key="14">
    <source>
        <dbReference type="Proteomes" id="UP000637074"/>
    </source>
</evidence>
<keyword evidence="13" id="KW-0378">Hydrolase</keyword>
<dbReference type="PANTHER" id="PTHR43646">
    <property type="entry name" value="GLYCOSYLTRANSFERASE"/>
    <property type="match status" value="1"/>
</dbReference>
<evidence type="ECO:0000313" key="13">
    <source>
        <dbReference type="EMBL" id="GHI01422.1"/>
    </source>
</evidence>
<evidence type="ECO:0000256" key="5">
    <source>
        <dbReference type="ARBA" id="ARBA00022746"/>
    </source>
</evidence>
<dbReference type="Proteomes" id="UP000637074">
    <property type="component" value="Unassembled WGS sequence"/>
</dbReference>
<protein>
    <recommendedName>
        <fullName evidence="10">4,4'-diaponeurosporenoate glycosyltransferase</fullName>
    </recommendedName>
</protein>
<comment type="function">
    <text evidence="7">Catalyzes the glycosylation of 4,4'-diaponeurosporenoate, i.e. the esterification of glucose at the C1'' position with the carboxyl group of 4,4'-diaponeurosporenic acid, to form glycosyl-4,4'-diaponeurosporenoate. This is a step in the biosynthesis of staphyloxanthin, an orange pigment present in most staphylococci strains.</text>
</comment>
<dbReference type="SUPFAM" id="SSF53448">
    <property type="entry name" value="Nucleotide-diphospho-sugar transferases"/>
    <property type="match status" value="1"/>
</dbReference>
<keyword evidence="11" id="KW-0812">Transmembrane</keyword>
<dbReference type="Gene3D" id="3.90.550.10">
    <property type="entry name" value="Spore Coat Polysaccharide Biosynthesis Protein SpsA, Chain A"/>
    <property type="match status" value="1"/>
</dbReference>
<evidence type="ECO:0000259" key="12">
    <source>
        <dbReference type="Pfam" id="PF00535"/>
    </source>
</evidence>
<evidence type="ECO:0000256" key="1">
    <source>
        <dbReference type="ARBA" id="ARBA00004236"/>
    </source>
</evidence>
<evidence type="ECO:0000256" key="6">
    <source>
        <dbReference type="ARBA" id="ARBA00023136"/>
    </source>
</evidence>
<evidence type="ECO:0000256" key="9">
    <source>
        <dbReference type="ARBA" id="ARBA00038120"/>
    </source>
</evidence>
<keyword evidence="5" id="KW-0125">Carotenoid biosynthesis</keyword>
<keyword evidence="3" id="KW-0328">Glycosyltransferase</keyword>
<evidence type="ECO:0000256" key="4">
    <source>
        <dbReference type="ARBA" id="ARBA00022679"/>
    </source>
</evidence>